<reference evidence="2 3" key="1">
    <citation type="journal article" date="1998" name="Science">
        <title>Genome sequence of the nematode C. elegans: a platform for investigating biology.</title>
        <authorList>
            <consortium name="The C. elegans sequencing consortium"/>
            <person name="Sulson J.E."/>
            <person name="Waterston R."/>
        </authorList>
    </citation>
    <scope>NUCLEOTIDE SEQUENCE [LARGE SCALE GENOMIC DNA]</scope>
    <source>
        <strain evidence="2 3">Bristol N2</strain>
    </source>
</reference>
<sequence length="338" mass="38749">MISCHNHYLGSPDFIRLTFHLITYLAIPLHVFGFYCIICKTPNHMRSIKWLLLNLHTWCILLDITISFLGIPYILYPAIAGYGLGPIESPGLFFYLGVTFIAGVSTSIFVVFENRYYILFGESTFWKHIRKYGIAISYILVPLYFLPPQLFIPEQEKAREIAWDMLQCIPELPKNNRPLFVIAVELPLIAATIGVGALIPTIECGTFLLLNCYNLIYTSSSGISRHTVKMQHRLVLALIIQSSITFILFLIPISMIILFVYFRYQNQIFNNLIFVSLAIHGIASTLIMVFVHSPYRDFAFSPIYWFTKKPPIVRVLPSVLLSRNIETQRETSNVRIGI</sequence>
<keyword evidence="2" id="KW-0675">Receptor</keyword>
<evidence type="ECO:0000256" key="1">
    <source>
        <dbReference type="SAM" id="Phobius"/>
    </source>
</evidence>
<dbReference type="EMBL" id="BX284605">
    <property type="protein sequence ID" value="CCD62696.1"/>
    <property type="molecule type" value="Genomic_DNA"/>
</dbReference>
<dbReference type="eggNOG" id="ENOG502RVRT">
    <property type="taxonomic scope" value="Eukaryota"/>
</dbReference>
<dbReference type="GeneID" id="182173"/>
<feature type="transmembrane region" description="Helical" evidence="1">
    <location>
        <begin position="92"/>
        <end position="112"/>
    </location>
</feature>
<feature type="transmembrane region" description="Helical" evidence="1">
    <location>
        <begin position="50"/>
        <end position="76"/>
    </location>
</feature>
<organism evidence="2 3">
    <name type="scientific">Caenorhabditis elegans</name>
    <dbReference type="NCBI Taxonomy" id="6239"/>
    <lineage>
        <taxon>Eukaryota</taxon>
        <taxon>Metazoa</taxon>
        <taxon>Ecdysozoa</taxon>
        <taxon>Nematoda</taxon>
        <taxon>Chromadorea</taxon>
        <taxon>Rhabditida</taxon>
        <taxon>Rhabditina</taxon>
        <taxon>Rhabditomorpha</taxon>
        <taxon>Rhabditoidea</taxon>
        <taxon>Rhabditidae</taxon>
        <taxon>Peloderinae</taxon>
        <taxon>Caenorhabditis</taxon>
    </lineage>
</organism>
<dbReference type="HOGENOM" id="CLU_042960_1_1_1"/>
<proteinExistence type="predicted"/>
<dbReference type="SMR" id="O01450"/>
<feature type="transmembrane region" description="Helical" evidence="1">
    <location>
        <begin position="234"/>
        <end position="262"/>
    </location>
</feature>
<dbReference type="RefSeq" id="NP_504875.2">
    <property type="nucleotide sequence ID" value="NM_072474.2"/>
</dbReference>
<gene>
    <name evidence="2 4" type="primary">srh-231</name>
    <name evidence="4" type="ORF">C03G6.11</name>
    <name evidence="2" type="ORF">CELE_C03G6.11</name>
</gene>
<feature type="transmembrane region" description="Helical" evidence="1">
    <location>
        <begin position="188"/>
        <end position="213"/>
    </location>
</feature>
<protein>
    <submittedName>
        <fullName evidence="2">Serpentine Receptor, class H</fullName>
    </submittedName>
</protein>
<dbReference type="PaxDb" id="6239-C03G6.11"/>
<dbReference type="Pfam" id="PF10318">
    <property type="entry name" value="7TM_GPCR_Srh"/>
    <property type="match status" value="1"/>
</dbReference>
<dbReference type="FunCoup" id="O01450">
    <property type="interactions" value="2"/>
</dbReference>
<keyword evidence="1" id="KW-1133">Transmembrane helix</keyword>
<dbReference type="PANTHER" id="PTHR22941">
    <property type="entry name" value="SERPENTINE RECEPTOR"/>
    <property type="match status" value="1"/>
</dbReference>
<dbReference type="AlphaFoldDB" id="O01450"/>
<dbReference type="CTD" id="182173"/>
<dbReference type="OMA" id="AREIAWD"/>
<dbReference type="PIR" id="T25490">
    <property type="entry name" value="T25490"/>
</dbReference>
<keyword evidence="1" id="KW-0472">Membrane</keyword>
<accession>O01450</accession>
<evidence type="ECO:0000313" key="2">
    <source>
        <dbReference type="EMBL" id="CCD62696.1"/>
    </source>
</evidence>
<dbReference type="UCSC" id="C03G6.11">
    <property type="organism name" value="c. elegans"/>
</dbReference>
<feature type="transmembrane region" description="Helical" evidence="1">
    <location>
        <begin position="17"/>
        <end position="38"/>
    </location>
</feature>
<dbReference type="WormBase" id="C03G6.11">
    <property type="protein sequence ID" value="CE35951"/>
    <property type="gene ID" value="WBGene00005439"/>
    <property type="gene designation" value="srh-231"/>
</dbReference>
<dbReference type="AGR" id="WB:WBGene00005439"/>
<keyword evidence="1" id="KW-0812">Transmembrane</keyword>
<dbReference type="Proteomes" id="UP000001940">
    <property type="component" value="Chromosome V"/>
</dbReference>
<evidence type="ECO:0000313" key="4">
    <source>
        <dbReference type="WormBase" id="C03G6.11"/>
    </source>
</evidence>
<feature type="transmembrane region" description="Helical" evidence="1">
    <location>
        <begin position="132"/>
        <end position="152"/>
    </location>
</feature>
<name>O01450_CAEEL</name>
<dbReference type="PANTHER" id="PTHR22941:SF299">
    <property type="entry name" value="SERPENTINE RECEPTOR, CLASS H"/>
    <property type="match status" value="1"/>
</dbReference>
<dbReference type="InterPro" id="IPR053220">
    <property type="entry name" value="Nematode_rcpt-like_serp_H"/>
</dbReference>
<dbReference type="InParanoid" id="O01450"/>
<keyword evidence="3" id="KW-1185">Reference proteome</keyword>
<dbReference type="STRING" id="6239.C03G6.11.1"/>
<dbReference type="KEGG" id="cel:CELE_C03G6.11"/>
<dbReference type="OrthoDB" id="5843072at2759"/>
<dbReference type="InterPro" id="IPR019422">
    <property type="entry name" value="7TM_GPCR_serpentine_rcpt_Srh"/>
</dbReference>
<feature type="transmembrane region" description="Helical" evidence="1">
    <location>
        <begin position="268"/>
        <end position="291"/>
    </location>
</feature>
<evidence type="ECO:0000313" key="3">
    <source>
        <dbReference type="Proteomes" id="UP000001940"/>
    </source>
</evidence>
<dbReference type="PhylomeDB" id="O01450"/>